<dbReference type="PANTHER" id="PTHR34309">
    <property type="entry name" value="SLR1406 PROTEIN"/>
    <property type="match status" value="1"/>
</dbReference>
<dbReference type="Proteomes" id="UP000646745">
    <property type="component" value="Unassembled WGS sequence"/>
</dbReference>
<dbReference type="Pfam" id="PF03928">
    <property type="entry name" value="HbpS-like"/>
    <property type="match status" value="1"/>
</dbReference>
<protein>
    <recommendedName>
        <fullName evidence="3">Heme-binding protein</fullName>
    </recommendedName>
</protein>
<organism evidence="1 2">
    <name type="scientific">Salinicola rhizosphaerae</name>
    <dbReference type="NCBI Taxonomy" id="1443141"/>
    <lineage>
        <taxon>Bacteria</taxon>
        <taxon>Pseudomonadati</taxon>
        <taxon>Pseudomonadota</taxon>
        <taxon>Gammaproteobacteria</taxon>
        <taxon>Oceanospirillales</taxon>
        <taxon>Halomonadaceae</taxon>
        <taxon>Salinicola</taxon>
    </lineage>
</organism>
<dbReference type="InterPro" id="IPR038084">
    <property type="entry name" value="PduO/GlcC-like_sf"/>
</dbReference>
<evidence type="ECO:0000313" key="1">
    <source>
        <dbReference type="EMBL" id="GHB22967.1"/>
    </source>
</evidence>
<dbReference type="InterPro" id="IPR005624">
    <property type="entry name" value="PduO/GlcC-like"/>
</dbReference>
<sequence>MANSQNSTVTYHAVSQDAAEAVIAAGMTSAKEIGSPISIAVVDPGGWLVSFRRMDKGVAGGVDGAIEKARSSAKFQSSLADFEKLADKQSYIGNLPGLIPLGGAEPLTVDGEFVGAVAVSGATEDVEQKVAEAAAKHFNS</sequence>
<dbReference type="Gene3D" id="3.30.450.150">
    <property type="entry name" value="Haem-degrading domain"/>
    <property type="match status" value="1"/>
</dbReference>
<dbReference type="EMBL" id="BMZI01000004">
    <property type="protein sequence ID" value="GHB22967.1"/>
    <property type="molecule type" value="Genomic_DNA"/>
</dbReference>
<gene>
    <name evidence="1" type="ORF">GCM10009038_22480</name>
</gene>
<evidence type="ECO:0008006" key="3">
    <source>
        <dbReference type="Google" id="ProtNLM"/>
    </source>
</evidence>
<proteinExistence type="predicted"/>
<name>A0ABQ3E1D8_9GAMM</name>
<evidence type="ECO:0000313" key="2">
    <source>
        <dbReference type="Proteomes" id="UP000646745"/>
    </source>
</evidence>
<dbReference type="RefSeq" id="WP_189444762.1">
    <property type="nucleotide sequence ID" value="NZ_BMZI01000004.1"/>
</dbReference>
<keyword evidence="2" id="KW-1185">Reference proteome</keyword>
<dbReference type="PANTHER" id="PTHR34309:SF1">
    <property type="entry name" value="PROTEIN GLCG"/>
    <property type="match status" value="1"/>
</dbReference>
<dbReference type="InterPro" id="IPR052517">
    <property type="entry name" value="GlcG_carb_metab_protein"/>
</dbReference>
<reference evidence="2" key="1">
    <citation type="journal article" date="2019" name="Int. J. Syst. Evol. Microbiol.">
        <title>The Global Catalogue of Microorganisms (GCM) 10K type strain sequencing project: providing services to taxonomists for standard genome sequencing and annotation.</title>
        <authorList>
            <consortium name="The Broad Institute Genomics Platform"/>
            <consortium name="The Broad Institute Genome Sequencing Center for Infectious Disease"/>
            <person name="Wu L."/>
            <person name="Ma J."/>
        </authorList>
    </citation>
    <scope>NUCLEOTIDE SEQUENCE [LARGE SCALE GENOMIC DNA]</scope>
    <source>
        <strain evidence="2">KCTC 32998</strain>
    </source>
</reference>
<accession>A0ABQ3E1D8</accession>
<dbReference type="SUPFAM" id="SSF143744">
    <property type="entry name" value="GlcG-like"/>
    <property type="match status" value="1"/>
</dbReference>
<comment type="caution">
    <text evidence="1">The sequence shown here is derived from an EMBL/GenBank/DDBJ whole genome shotgun (WGS) entry which is preliminary data.</text>
</comment>